<dbReference type="GeneID" id="56135931"/>
<sequence>MSNEAKPDEDVPGKGWMCYESPEIVGIVHSKLSGTGKTEVSVYNRNTGETRYVEHGSAEWHEKMRALGG</sequence>
<evidence type="ECO:0000313" key="2">
    <source>
        <dbReference type="Proteomes" id="UP000320799"/>
    </source>
</evidence>
<protein>
    <submittedName>
        <fullName evidence="1">Uncharacterized protein</fullName>
    </submittedName>
</protein>
<dbReference type="KEGG" id="vg:56135931"/>
<accession>A0A514CSN4</accession>
<reference evidence="1 2" key="1">
    <citation type="submission" date="2019-06" db="EMBL/GenBank/DDBJ databases">
        <authorList>
            <person name="Kincaid V.D."/>
            <person name="Fuller A."/>
            <person name="Hodges K."/>
            <person name="Bansal M."/>
            <person name="Essig J."/>
            <person name="Johnson A."/>
        </authorList>
    </citation>
    <scope>NUCLEOTIDE SEQUENCE [LARGE SCALE GENOMIC DNA]</scope>
</reference>
<keyword evidence="2" id="KW-1185">Reference proteome</keyword>
<dbReference type="EMBL" id="MN094788">
    <property type="protein sequence ID" value="QDH83474.1"/>
    <property type="molecule type" value="Genomic_DNA"/>
</dbReference>
<dbReference type="Proteomes" id="UP000320799">
    <property type="component" value="Segment"/>
</dbReference>
<name>A0A514CSN4_9CAUD</name>
<evidence type="ECO:0000313" key="1">
    <source>
        <dbReference type="EMBL" id="QDH83474.1"/>
    </source>
</evidence>
<proteinExistence type="predicted"/>
<dbReference type="RefSeq" id="YP_009903655.1">
    <property type="nucleotide sequence ID" value="NC_049849.1"/>
</dbReference>
<organism evidence="1 2">
    <name type="scientific">Achromobacter phage Motura</name>
    <dbReference type="NCBI Taxonomy" id="2591403"/>
    <lineage>
        <taxon>Viruses</taxon>
        <taxon>Duplodnaviria</taxon>
        <taxon>Heunggongvirae</taxon>
        <taxon>Uroviricota</taxon>
        <taxon>Caudoviricetes</taxon>
        <taxon>Moturavirus</taxon>
        <taxon>Moturavirus motura</taxon>
    </lineage>
</organism>